<reference evidence="1 2" key="1">
    <citation type="submission" date="2024-04" db="EMBL/GenBank/DDBJ databases">
        <title>Methanococcoides sp. LMO-2.</title>
        <authorList>
            <person name="Liang L."/>
        </authorList>
    </citation>
    <scope>NUCLEOTIDE SEQUENCE [LARGE SCALE GENOMIC DNA]</scope>
    <source>
        <strain evidence="1 2">LMO-2</strain>
    </source>
</reference>
<accession>A0ABU9KT08</accession>
<protein>
    <submittedName>
        <fullName evidence="1">Uncharacterized protein</fullName>
    </submittedName>
</protein>
<name>A0ABU9KT08_9EURY</name>
<evidence type="ECO:0000313" key="2">
    <source>
        <dbReference type="Proteomes" id="UP001396646"/>
    </source>
</evidence>
<organism evidence="1 2">
    <name type="scientific">Methanococcoides cohabitans</name>
    <dbReference type="NCBI Taxonomy" id="3136559"/>
    <lineage>
        <taxon>Archaea</taxon>
        <taxon>Methanobacteriati</taxon>
        <taxon>Methanobacteriota</taxon>
        <taxon>Stenosarchaea group</taxon>
        <taxon>Methanomicrobia</taxon>
        <taxon>Methanosarcinales</taxon>
        <taxon>Methanosarcinaceae</taxon>
        <taxon>Methanococcoides</taxon>
    </lineage>
</organism>
<gene>
    <name evidence="1" type="ORF">WOA13_06730</name>
</gene>
<dbReference type="EMBL" id="JBCAUS010000003">
    <property type="protein sequence ID" value="MEL4305521.1"/>
    <property type="molecule type" value="Genomic_DNA"/>
</dbReference>
<dbReference type="RefSeq" id="WP_342127171.1">
    <property type="nucleotide sequence ID" value="NZ_JBCAUS010000003.1"/>
</dbReference>
<evidence type="ECO:0000313" key="1">
    <source>
        <dbReference type="EMBL" id="MEL4305521.1"/>
    </source>
</evidence>
<comment type="caution">
    <text evidence="1">The sequence shown here is derived from an EMBL/GenBank/DDBJ whole genome shotgun (WGS) entry which is preliminary data.</text>
</comment>
<proteinExistence type="predicted"/>
<sequence length="50" mass="5270">MELVKVYCENCGSEIIVYDTHVKKHMYCTIHCLESAGGSSSGGGSESASA</sequence>
<dbReference type="Proteomes" id="UP001396646">
    <property type="component" value="Unassembled WGS sequence"/>
</dbReference>
<keyword evidence="2" id="KW-1185">Reference proteome</keyword>